<dbReference type="SUPFAM" id="SSF55136">
    <property type="entry name" value="Probable bacterial effector-binding domain"/>
    <property type="match status" value="1"/>
</dbReference>
<dbReference type="InterPro" id="IPR011256">
    <property type="entry name" value="Reg_factor_effector_dom_sf"/>
</dbReference>
<dbReference type="InterPro" id="IPR000551">
    <property type="entry name" value="MerR-type_HTH_dom"/>
</dbReference>
<protein>
    <submittedName>
        <fullName evidence="6">MerR family transcriptional regulator</fullName>
    </submittedName>
</protein>
<reference evidence="6 7" key="1">
    <citation type="journal article" date="2015" name="Int. J. Syst. Evol. Microbiol.">
        <title>Methanoculleus sediminis sp. nov., a methanogen from sediments near a submarine mud volcano.</title>
        <authorList>
            <person name="Chen S.C."/>
            <person name="Chen M.F."/>
            <person name="Lai M.C."/>
            <person name="Weng C.Y."/>
            <person name="Wu S.Y."/>
            <person name="Lin S."/>
            <person name="Yang T.F."/>
            <person name="Chen P.C."/>
        </authorList>
    </citation>
    <scope>NUCLEOTIDE SEQUENCE [LARGE SCALE GENOMIC DNA]</scope>
    <source>
        <strain evidence="6 7">S3Fa</strain>
    </source>
</reference>
<dbReference type="InterPro" id="IPR009061">
    <property type="entry name" value="DNA-bd_dom_put_sf"/>
</dbReference>
<keyword evidence="3" id="KW-0238">DNA-binding</keyword>
<dbReference type="RefSeq" id="WP_048179689.1">
    <property type="nucleotide sequence ID" value="NZ_JXOJ01000001.1"/>
</dbReference>
<dbReference type="InterPro" id="IPR029442">
    <property type="entry name" value="GyrI-like"/>
</dbReference>
<dbReference type="Gene3D" id="1.10.1660.10">
    <property type="match status" value="1"/>
</dbReference>
<dbReference type="PANTHER" id="PTHR30204:SF69">
    <property type="entry name" value="MERR-FAMILY TRANSCRIPTIONAL REGULATOR"/>
    <property type="match status" value="1"/>
</dbReference>
<comment type="caution">
    <text evidence="6">The sequence shown here is derived from an EMBL/GenBank/DDBJ whole genome shotgun (WGS) entry which is preliminary data.</text>
</comment>
<keyword evidence="2" id="KW-0805">Transcription regulation</keyword>
<dbReference type="CDD" id="cd01107">
    <property type="entry name" value="HTH_BmrR"/>
    <property type="match status" value="1"/>
</dbReference>
<dbReference type="PROSITE" id="PS50937">
    <property type="entry name" value="HTH_MERR_2"/>
    <property type="match status" value="1"/>
</dbReference>
<dbReference type="Pfam" id="PF06445">
    <property type="entry name" value="GyrI-like"/>
    <property type="match status" value="1"/>
</dbReference>
<feature type="domain" description="HTH merR-type" evidence="5">
    <location>
        <begin position="5"/>
        <end position="75"/>
    </location>
</feature>
<dbReference type="GO" id="GO:0003700">
    <property type="term" value="F:DNA-binding transcription factor activity"/>
    <property type="evidence" value="ECO:0007669"/>
    <property type="project" value="InterPro"/>
</dbReference>
<dbReference type="InterPro" id="IPR010499">
    <property type="entry name" value="AraC_E-bd"/>
</dbReference>
<dbReference type="SMART" id="SM00422">
    <property type="entry name" value="HTH_MERR"/>
    <property type="match status" value="1"/>
</dbReference>
<dbReference type="SMART" id="SM00871">
    <property type="entry name" value="AraC_E_bind"/>
    <property type="match status" value="1"/>
</dbReference>
<evidence type="ECO:0000256" key="2">
    <source>
        <dbReference type="ARBA" id="ARBA00023015"/>
    </source>
</evidence>
<dbReference type="GO" id="GO:0003677">
    <property type="term" value="F:DNA binding"/>
    <property type="evidence" value="ECO:0007669"/>
    <property type="project" value="UniProtKB-KW"/>
</dbReference>
<evidence type="ECO:0000313" key="6">
    <source>
        <dbReference type="EMBL" id="KLK89049.1"/>
    </source>
</evidence>
<evidence type="ECO:0000256" key="3">
    <source>
        <dbReference type="ARBA" id="ARBA00023125"/>
    </source>
</evidence>
<name>A0A0H1R1Y9_9EURY</name>
<evidence type="ECO:0000259" key="5">
    <source>
        <dbReference type="PROSITE" id="PS50937"/>
    </source>
</evidence>
<sequence>MPVDQIPIGTFSRITHLSQKALRLYDERGLLAPAARDICTGYRYYTCPQVERGIRIRNLLWLGFGLSEVEAILEARERGDAATIREHFARRLAATEREAGRLHAIAEALRKQQQDPFNGGFSMSITEPVIKDIPAVRALSLRERGVYQEAIPRMIGELFGYVCPEGGRQPAARIAGPIMFICHDEEYRETDADIEVAIPITGSVNLEGTAAGVVTLPGGRFVSVLHTGPYPGVGKAYERLFGYMGERRLALAGPSRELYLNDPAEVPEEDLLTEVQFPVEDLPPSP</sequence>
<organism evidence="6 7">
    <name type="scientific">Methanoculleus sediminis</name>
    <dbReference type="NCBI Taxonomy" id="1550566"/>
    <lineage>
        <taxon>Archaea</taxon>
        <taxon>Methanobacteriati</taxon>
        <taxon>Methanobacteriota</taxon>
        <taxon>Stenosarchaea group</taxon>
        <taxon>Methanomicrobia</taxon>
        <taxon>Methanomicrobiales</taxon>
        <taxon>Methanomicrobiaceae</taxon>
        <taxon>Methanoculleus</taxon>
    </lineage>
</organism>
<dbReference type="PATRIC" id="fig|1550566.3.peg.201"/>
<evidence type="ECO:0000313" key="7">
    <source>
        <dbReference type="Proteomes" id="UP000035301"/>
    </source>
</evidence>
<evidence type="ECO:0000256" key="4">
    <source>
        <dbReference type="ARBA" id="ARBA00023163"/>
    </source>
</evidence>
<dbReference type="EMBL" id="JXOJ01000001">
    <property type="protein sequence ID" value="KLK89049.1"/>
    <property type="molecule type" value="Genomic_DNA"/>
</dbReference>
<gene>
    <name evidence="6" type="ORF">SZ63_00905</name>
</gene>
<dbReference type="PANTHER" id="PTHR30204">
    <property type="entry name" value="REDOX-CYCLING DRUG-SENSING TRANSCRIPTIONAL ACTIVATOR SOXR"/>
    <property type="match status" value="1"/>
</dbReference>
<keyword evidence="1" id="KW-0678">Repressor</keyword>
<accession>A0A0H1R1Y9</accession>
<dbReference type="OrthoDB" id="104532at2157"/>
<proteinExistence type="predicted"/>
<dbReference type="Proteomes" id="UP000035301">
    <property type="component" value="Unassembled WGS sequence"/>
</dbReference>
<dbReference type="AlphaFoldDB" id="A0A0H1R1Y9"/>
<keyword evidence="4" id="KW-0804">Transcription</keyword>
<dbReference type="Gene3D" id="3.20.80.10">
    <property type="entry name" value="Regulatory factor, effector binding domain"/>
    <property type="match status" value="1"/>
</dbReference>
<evidence type="ECO:0000256" key="1">
    <source>
        <dbReference type="ARBA" id="ARBA00022491"/>
    </source>
</evidence>
<keyword evidence="7" id="KW-1185">Reference proteome</keyword>
<dbReference type="SUPFAM" id="SSF46955">
    <property type="entry name" value="Putative DNA-binding domain"/>
    <property type="match status" value="1"/>
</dbReference>
<dbReference type="STRING" id="1550566.SZ63_00905"/>
<dbReference type="InterPro" id="IPR047057">
    <property type="entry name" value="MerR_fam"/>
</dbReference>
<dbReference type="Pfam" id="PF13411">
    <property type="entry name" value="MerR_1"/>
    <property type="match status" value="1"/>
</dbReference>